<dbReference type="InterPro" id="IPR046341">
    <property type="entry name" value="SET_dom_sf"/>
</dbReference>
<dbReference type="InterPro" id="IPR050600">
    <property type="entry name" value="SETD3_SETD6_MTase"/>
</dbReference>
<protein>
    <recommendedName>
        <fullName evidence="3">SET domain-containing protein</fullName>
    </recommendedName>
</protein>
<dbReference type="GO" id="GO:0005634">
    <property type="term" value="C:nucleus"/>
    <property type="evidence" value="ECO:0007669"/>
    <property type="project" value="TreeGrafter"/>
</dbReference>
<comment type="caution">
    <text evidence="1">The sequence shown here is derived from an EMBL/GenBank/DDBJ whole genome shotgun (WGS) entry which is preliminary data.</text>
</comment>
<dbReference type="OrthoDB" id="441812at2759"/>
<keyword evidence="2" id="KW-1185">Reference proteome</keyword>
<dbReference type="PANTHER" id="PTHR13271">
    <property type="entry name" value="UNCHARACTERIZED PUTATIVE METHYLTRANSFERASE"/>
    <property type="match status" value="1"/>
</dbReference>
<sequence length="489" mass="55142">MKCEYLSIERLPAWARLNGVSVSGVAFRRLQSDGTDRGSAIIAEGKQDSSSKDVLLLQIPSDLILSLEAVDTYAKSDRYLREVLEAVGGFGKTARGAILIFLLIQLTYSSPDFANESQRIGLSNPWTEYVKFMPQSIPLPTTYTDEELELLRGTSLASAVDAKLASLDREFTHLRESTDRISWCHKYWWGEETGQLTLDDWKYIDAVYRSRMVDLPGIGHSMVPCVDMANHAPGSAAKARYDKDADGNAVLELRGGRELSPNEEVTISYGDDKPALEMIFSYGFLESERTDANSLVLDVDIPDDDPLKIAKKLYCKKPPGMRLNTAPGSETTTWDSSLVWWACVNEEDGLDFKVLQTTTGEKELRAVWKDEELEDPDDLASLISIDPLWDVIQLRAVVLILERLETQLQTLRTTEKAIGEIRREEKEDNLRPTFRPEIFRTVSKLQRLEGDLLERGIEDLTRRRQELLTSEVVISYLSQQAAEMGEDFS</sequence>
<dbReference type="AlphaFoldDB" id="A0A1E3BCD0"/>
<dbReference type="Gene3D" id="3.90.1410.10">
    <property type="entry name" value="set domain protein methyltransferase, domain 1"/>
    <property type="match status" value="1"/>
</dbReference>
<proteinExistence type="predicted"/>
<dbReference type="PANTHER" id="PTHR13271:SF76">
    <property type="entry name" value="SET DOMAIN-CONTAINING PROTEIN 8"/>
    <property type="match status" value="1"/>
</dbReference>
<dbReference type="VEuPathDB" id="FungiDB:SI65_05211"/>
<organism evidence="1 2">
    <name type="scientific">Aspergillus cristatus</name>
    <name type="common">Chinese Fuzhuan brick tea-fermentation fungus</name>
    <name type="synonym">Eurotium cristatum</name>
    <dbReference type="NCBI Taxonomy" id="573508"/>
    <lineage>
        <taxon>Eukaryota</taxon>
        <taxon>Fungi</taxon>
        <taxon>Dikarya</taxon>
        <taxon>Ascomycota</taxon>
        <taxon>Pezizomycotina</taxon>
        <taxon>Eurotiomycetes</taxon>
        <taxon>Eurotiomycetidae</taxon>
        <taxon>Eurotiales</taxon>
        <taxon>Aspergillaceae</taxon>
        <taxon>Aspergillus</taxon>
        <taxon>Aspergillus subgen. Aspergillus</taxon>
    </lineage>
</organism>
<dbReference type="CDD" id="cd10527">
    <property type="entry name" value="SET_LSMT"/>
    <property type="match status" value="1"/>
</dbReference>
<dbReference type="Proteomes" id="UP000094569">
    <property type="component" value="Unassembled WGS sequence"/>
</dbReference>
<accession>A0A1E3BCD0</accession>
<dbReference type="STRING" id="573508.A0A1E3BCD0"/>
<gene>
    <name evidence="1" type="ORF">SI65_05211</name>
</gene>
<dbReference type="FunFam" id="3.90.1410.10:FF:000014">
    <property type="entry name" value="SET domain-containing protein"/>
    <property type="match status" value="1"/>
</dbReference>
<reference evidence="1 2" key="1">
    <citation type="journal article" date="2016" name="BMC Genomics">
        <title>Comparative genomic and transcriptomic analyses of the Fuzhuan brick tea-fermentation fungus Aspergillus cristatus.</title>
        <authorList>
            <person name="Ge Y."/>
            <person name="Wang Y."/>
            <person name="Liu Y."/>
            <person name="Tan Y."/>
            <person name="Ren X."/>
            <person name="Zhang X."/>
            <person name="Hyde K.D."/>
            <person name="Liu Y."/>
            <person name="Liu Z."/>
        </authorList>
    </citation>
    <scope>NUCLEOTIDE SEQUENCE [LARGE SCALE GENOMIC DNA]</scope>
    <source>
        <strain evidence="1 2">GZAAS20.1005</strain>
    </source>
</reference>
<dbReference type="SUPFAM" id="SSF82199">
    <property type="entry name" value="SET domain"/>
    <property type="match status" value="1"/>
</dbReference>
<dbReference type="GO" id="GO:0016279">
    <property type="term" value="F:protein-lysine N-methyltransferase activity"/>
    <property type="evidence" value="ECO:0007669"/>
    <property type="project" value="TreeGrafter"/>
</dbReference>
<dbReference type="EMBL" id="JXNT01000005">
    <property type="protein sequence ID" value="ODM18594.1"/>
    <property type="molecule type" value="Genomic_DNA"/>
</dbReference>
<name>A0A1E3BCD0_ASPCR</name>
<evidence type="ECO:0000313" key="2">
    <source>
        <dbReference type="Proteomes" id="UP000094569"/>
    </source>
</evidence>
<evidence type="ECO:0008006" key="3">
    <source>
        <dbReference type="Google" id="ProtNLM"/>
    </source>
</evidence>
<evidence type="ECO:0000313" key="1">
    <source>
        <dbReference type="EMBL" id="ODM18594.1"/>
    </source>
</evidence>